<dbReference type="InterPro" id="IPR029058">
    <property type="entry name" value="AB_hydrolase_fold"/>
</dbReference>
<dbReference type="Pfam" id="PF00326">
    <property type="entry name" value="Peptidase_S9"/>
    <property type="match status" value="1"/>
</dbReference>
<sequence length="927" mass="108063">MNKWLLVLSFFTALPGFSQKAELTHEQYDEWKSLKNTGVSRSGKILFFETAPYRGDGFLSYKNLNGTDADTLVRGYDFQIGNNDLFFVAKIRPQFDTIRKLEIEKVKKEKLPKDTLWIHIPGQDTSFYLADLLDVKVSSFSDWLMYRTNSNELPLEKGKKKKKKRKKKGKERPDSKGKLVTLFNPITYEKEQILDVTDYHFSDSGSYISFVTHQKREGKDVYTLDVRNLKDPSKNQFFGPFTFVGRMVWNSGEGKFAFLASRDTVEKNKHFELFITDLETDQPQLVIDSLFRGMPKGHGPSEYGNLMFAEDADRLFFGTSPLPEREQKDTLTEDEKVKVDVWGWQDEEIQPQQLVSLKRKQKENFLSFYDWQTGKLGILESDSMQVVSFSKHRTGHFLLSSNERYRWESGWSFPWKNDYYFVRIEDTEPQLFLEGCTESLHLDPEGTKAVYFDSKKEEYMLHDFVADKINCLTCGFDADWLEDNNGQPYKPTAINKVYWENSKTHLWLMAKHDLYRVRYNGTSYRNISIASEKSYPQNYEVIQWDKDSLYYDPHRVWIKSQDDKTKQEAIFTIDEQWNLVKRMEDNAALFGFNKSEESDVVTYRRSTVSEYPELWVTDVQFTNPKVVTHTNPQQKDYNWANVELIKWKTPSGKRLQGLLYTPENLDPKKKYPLLVYFYELNSDNLHRHWVPRPTASIIFPTEYASSGYVVFIPDIRYDAGNPAESAYDCIVSGTDYVLKKYPFTDSGRMGLQGQSWGGYQTAQLITMTNRYKAAMAGAPVANMFSAYGGIRWGSGFSRMFQYERTQSRIGGTIWEEPERYVENSPLFGLPNVKTPLLIMHNDNDGAVPWYQGIELFMGLRRLNKPVWLLNYNGDKHNLMKESNRRDLSIRMKQFFDHYLLNKPAPKWMVDGIPAIDKGKDNGLELVD</sequence>
<reference evidence="5 6" key="1">
    <citation type="journal article" date="2019" name="Int. J. Syst. Evol. Microbiol.">
        <title>The Global Catalogue of Microorganisms (GCM) 10K type strain sequencing project: providing services to taxonomists for standard genome sequencing and annotation.</title>
        <authorList>
            <consortium name="The Broad Institute Genomics Platform"/>
            <consortium name="The Broad Institute Genome Sequencing Center for Infectious Disease"/>
            <person name="Wu L."/>
            <person name="Ma J."/>
        </authorList>
    </citation>
    <scope>NUCLEOTIDE SEQUENCE [LARGE SCALE GENOMIC DNA]</scope>
    <source>
        <strain evidence="5 6">JCM 16083</strain>
    </source>
</reference>
<name>A0ABN1MME1_9FLAO</name>
<dbReference type="SUPFAM" id="SSF53474">
    <property type="entry name" value="alpha/beta-Hydrolases"/>
    <property type="match status" value="1"/>
</dbReference>
<feature type="compositionally biased region" description="Basic residues" evidence="2">
    <location>
        <begin position="158"/>
        <end position="170"/>
    </location>
</feature>
<keyword evidence="6" id="KW-1185">Reference proteome</keyword>
<dbReference type="Proteomes" id="UP001501126">
    <property type="component" value="Unassembled WGS sequence"/>
</dbReference>
<accession>A0ABN1MME1</accession>
<dbReference type="EMBL" id="BAAAFH010000003">
    <property type="protein sequence ID" value="GAA0874197.1"/>
    <property type="molecule type" value="Genomic_DNA"/>
</dbReference>
<dbReference type="Gene3D" id="3.40.50.1820">
    <property type="entry name" value="alpha/beta hydrolase"/>
    <property type="match status" value="1"/>
</dbReference>
<evidence type="ECO:0000256" key="1">
    <source>
        <dbReference type="ARBA" id="ARBA00022801"/>
    </source>
</evidence>
<dbReference type="RefSeq" id="WP_343785008.1">
    <property type="nucleotide sequence ID" value="NZ_BAAAFH010000003.1"/>
</dbReference>
<dbReference type="PANTHER" id="PTHR42776:SF4">
    <property type="entry name" value="ACYLAMINO-ACID-RELEASING ENZYME"/>
    <property type="match status" value="1"/>
</dbReference>
<protein>
    <submittedName>
        <fullName evidence="5">Prolyl oligopeptidase family serine peptidase</fullName>
    </submittedName>
</protein>
<evidence type="ECO:0000313" key="6">
    <source>
        <dbReference type="Proteomes" id="UP001501126"/>
    </source>
</evidence>
<dbReference type="PANTHER" id="PTHR42776">
    <property type="entry name" value="SERINE PEPTIDASE S9 FAMILY MEMBER"/>
    <property type="match status" value="1"/>
</dbReference>
<feature type="region of interest" description="Disordered" evidence="2">
    <location>
        <begin position="155"/>
        <end position="176"/>
    </location>
</feature>
<gene>
    <name evidence="5" type="ORF">GCM10009118_06050</name>
</gene>
<feature type="domain" description="Peptidase S9 prolyl oligopeptidase catalytic" evidence="4">
    <location>
        <begin position="725"/>
        <end position="899"/>
    </location>
</feature>
<comment type="caution">
    <text evidence="5">The sequence shown here is derived from an EMBL/GenBank/DDBJ whole genome shotgun (WGS) entry which is preliminary data.</text>
</comment>
<keyword evidence="1" id="KW-0378">Hydrolase</keyword>
<feature type="chain" id="PRO_5046655547" evidence="3">
    <location>
        <begin position="21"/>
        <end position="927"/>
    </location>
</feature>
<dbReference type="InterPro" id="IPR001375">
    <property type="entry name" value="Peptidase_S9_cat"/>
</dbReference>
<evidence type="ECO:0000256" key="3">
    <source>
        <dbReference type="SAM" id="SignalP"/>
    </source>
</evidence>
<evidence type="ECO:0000313" key="5">
    <source>
        <dbReference type="EMBL" id="GAA0874197.1"/>
    </source>
</evidence>
<evidence type="ECO:0000259" key="4">
    <source>
        <dbReference type="Pfam" id="PF00326"/>
    </source>
</evidence>
<organism evidence="5 6">
    <name type="scientific">Wandonia haliotis</name>
    <dbReference type="NCBI Taxonomy" id="574963"/>
    <lineage>
        <taxon>Bacteria</taxon>
        <taxon>Pseudomonadati</taxon>
        <taxon>Bacteroidota</taxon>
        <taxon>Flavobacteriia</taxon>
        <taxon>Flavobacteriales</taxon>
        <taxon>Crocinitomicaceae</taxon>
        <taxon>Wandonia</taxon>
    </lineage>
</organism>
<evidence type="ECO:0000256" key="2">
    <source>
        <dbReference type="SAM" id="MobiDB-lite"/>
    </source>
</evidence>
<proteinExistence type="predicted"/>
<feature type="signal peptide" evidence="3">
    <location>
        <begin position="1"/>
        <end position="20"/>
    </location>
</feature>
<keyword evidence="3" id="KW-0732">Signal</keyword>
<dbReference type="SUPFAM" id="SSF82171">
    <property type="entry name" value="DPP6 N-terminal domain-like"/>
    <property type="match status" value="1"/>
</dbReference>